<dbReference type="PROSITE" id="PS50893">
    <property type="entry name" value="ABC_TRANSPORTER_2"/>
    <property type="match status" value="1"/>
</dbReference>
<dbReference type="GO" id="GO:0016887">
    <property type="term" value="F:ATP hydrolysis activity"/>
    <property type="evidence" value="ECO:0007669"/>
    <property type="project" value="InterPro"/>
</dbReference>
<evidence type="ECO:0000256" key="1">
    <source>
        <dbReference type="ARBA" id="ARBA00005417"/>
    </source>
</evidence>
<dbReference type="InterPro" id="IPR050683">
    <property type="entry name" value="Bact_Polysacc_Export_ATP-bd"/>
</dbReference>
<reference evidence="7" key="1">
    <citation type="submission" date="2016-10" db="EMBL/GenBank/DDBJ databases">
        <authorList>
            <person name="Varghese N."/>
            <person name="Submissions S."/>
        </authorList>
    </citation>
    <scope>NUCLEOTIDE SEQUENCE [LARGE SCALE GENOMIC DNA]</scope>
    <source>
        <strain evidence="7">DSM 14807</strain>
    </source>
</reference>
<evidence type="ECO:0000313" key="6">
    <source>
        <dbReference type="EMBL" id="SFV32064.1"/>
    </source>
</evidence>
<dbReference type="Pfam" id="PF00005">
    <property type="entry name" value="ABC_tran"/>
    <property type="match status" value="1"/>
</dbReference>
<evidence type="ECO:0000259" key="5">
    <source>
        <dbReference type="PROSITE" id="PS50893"/>
    </source>
</evidence>
<dbReference type="Gene3D" id="3.40.50.300">
    <property type="entry name" value="P-loop containing nucleotide triphosphate hydrolases"/>
    <property type="match status" value="1"/>
</dbReference>
<dbReference type="EMBL" id="FPCJ01000001">
    <property type="protein sequence ID" value="SFV32064.1"/>
    <property type="molecule type" value="Genomic_DNA"/>
</dbReference>
<sequence length="415" mass="46194">MGALALSVEHLSKRYRLGNLGTQASSLREALLSWWSTRSGQKKSSTPISFVQALDDVSFTVQQGEVLGIVGPNGAGKSTLLKIISRITLPDRGRVMGSGRIASLLEAGVGFHPELSGRENIFLSGNILGMSNREIRSRFDEIVDFAEIGPFLDTPVKRYSSGMYIRLAFAIGAFLRPELWIVDEVLSVGDAAFQHKCLHRIRTIAREEGTTILMVSHQLSLIGQIAHRAIWLDYGKIAAEGPPHQVIGAYLKAQSGQLWDWQPNPPFCWKQLSLTRARLHPRLAKGQHVPDVHTPLQICLQLRTHATVHHLQLSLQLFTLVGECLFEQPSTPLSLPPGQWMLEYEIPGDFLNEGSYYLSVFLTDLQTGDHSQVDACLVFDIAGNVHRAPFPEAERRMGYVRPQFAMTWKPSENAD</sequence>
<organism evidence="6 7">
    <name type="scientific">Thermoflavifilum thermophilum</name>
    <dbReference type="NCBI Taxonomy" id="1393122"/>
    <lineage>
        <taxon>Bacteria</taxon>
        <taxon>Pseudomonadati</taxon>
        <taxon>Bacteroidota</taxon>
        <taxon>Chitinophagia</taxon>
        <taxon>Chitinophagales</taxon>
        <taxon>Chitinophagaceae</taxon>
        <taxon>Thermoflavifilum</taxon>
    </lineage>
</organism>
<keyword evidence="4 6" id="KW-0067">ATP-binding</keyword>
<evidence type="ECO:0000256" key="2">
    <source>
        <dbReference type="ARBA" id="ARBA00022448"/>
    </source>
</evidence>
<evidence type="ECO:0000256" key="3">
    <source>
        <dbReference type="ARBA" id="ARBA00022741"/>
    </source>
</evidence>
<dbReference type="RefSeq" id="WP_092458995.1">
    <property type="nucleotide sequence ID" value="NZ_FPCJ01000001.1"/>
</dbReference>
<protein>
    <submittedName>
        <fullName evidence="6">Lipopolysaccharide transport system ATP-binding protein</fullName>
    </submittedName>
</protein>
<dbReference type="AlphaFoldDB" id="A0A1I7NBL5"/>
<dbReference type="GO" id="GO:0005524">
    <property type="term" value="F:ATP binding"/>
    <property type="evidence" value="ECO:0007669"/>
    <property type="project" value="UniProtKB-KW"/>
</dbReference>
<dbReference type="OrthoDB" id="9785229at2"/>
<dbReference type="CDD" id="cd03220">
    <property type="entry name" value="ABC_KpsT_Wzt"/>
    <property type="match status" value="1"/>
</dbReference>
<dbReference type="STRING" id="1393122.SAMN05660895_1240"/>
<evidence type="ECO:0000313" key="7">
    <source>
        <dbReference type="Proteomes" id="UP000199537"/>
    </source>
</evidence>
<dbReference type="Proteomes" id="UP000199537">
    <property type="component" value="Unassembled WGS sequence"/>
</dbReference>
<gene>
    <name evidence="6" type="ORF">SAMN05660895_1240</name>
</gene>
<dbReference type="InterPro" id="IPR015860">
    <property type="entry name" value="ABC_transpr_TagH-like"/>
</dbReference>
<proteinExistence type="inferred from homology"/>
<evidence type="ECO:0000256" key="4">
    <source>
        <dbReference type="ARBA" id="ARBA00022840"/>
    </source>
</evidence>
<dbReference type="PANTHER" id="PTHR46743:SF2">
    <property type="entry name" value="TEICHOIC ACIDS EXPORT ATP-BINDING PROTEIN TAGH"/>
    <property type="match status" value="1"/>
</dbReference>
<dbReference type="SMART" id="SM00382">
    <property type="entry name" value="AAA"/>
    <property type="match status" value="1"/>
</dbReference>
<dbReference type="InterPro" id="IPR027417">
    <property type="entry name" value="P-loop_NTPase"/>
</dbReference>
<keyword evidence="3" id="KW-0547">Nucleotide-binding</keyword>
<comment type="similarity">
    <text evidence="1">Belongs to the ABC transporter superfamily.</text>
</comment>
<dbReference type="SUPFAM" id="SSF52540">
    <property type="entry name" value="P-loop containing nucleoside triphosphate hydrolases"/>
    <property type="match status" value="1"/>
</dbReference>
<keyword evidence="2" id="KW-0813">Transport</keyword>
<dbReference type="InterPro" id="IPR003593">
    <property type="entry name" value="AAA+_ATPase"/>
</dbReference>
<dbReference type="PANTHER" id="PTHR46743">
    <property type="entry name" value="TEICHOIC ACIDS EXPORT ATP-BINDING PROTEIN TAGH"/>
    <property type="match status" value="1"/>
</dbReference>
<dbReference type="GO" id="GO:0140359">
    <property type="term" value="F:ABC-type transporter activity"/>
    <property type="evidence" value="ECO:0007669"/>
    <property type="project" value="InterPro"/>
</dbReference>
<keyword evidence="7" id="KW-1185">Reference proteome</keyword>
<dbReference type="InterPro" id="IPR003439">
    <property type="entry name" value="ABC_transporter-like_ATP-bd"/>
</dbReference>
<feature type="domain" description="ABC transporter" evidence="5">
    <location>
        <begin position="27"/>
        <end position="259"/>
    </location>
</feature>
<accession>A0A1I7NBL5</accession>
<name>A0A1I7NBL5_9BACT</name>
<dbReference type="GO" id="GO:0016020">
    <property type="term" value="C:membrane"/>
    <property type="evidence" value="ECO:0007669"/>
    <property type="project" value="InterPro"/>
</dbReference>